<dbReference type="GO" id="GO:0016747">
    <property type="term" value="F:acyltransferase activity, transferring groups other than amino-acyl groups"/>
    <property type="evidence" value="ECO:0007669"/>
    <property type="project" value="InterPro"/>
</dbReference>
<feature type="transmembrane region" description="Helical" evidence="1">
    <location>
        <begin position="272"/>
        <end position="292"/>
    </location>
</feature>
<gene>
    <name evidence="3" type="ORF">CYJ57_01820</name>
</gene>
<feature type="transmembrane region" description="Helical" evidence="1">
    <location>
        <begin position="304"/>
        <end position="322"/>
    </location>
</feature>
<keyword evidence="1" id="KW-0812">Transmembrane</keyword>
<feature type="transmembrane region" description="Helical" evidence="1">
    <location>
        <begin position="7"/>
        <end position="26"/>
    </location>
</feature>
<accession>A0A2I1K469</accession>
<proteinExistence type="predicted"/>
<protein>
    <recommendedName>
        <fullName evidence="2">Acyltransferase 3 domain-containing protein</fullName>
    </recommendedName>
</protein>
<dbReference type="EMBL" id="PKHE01000003">
    <property type="protein sequence ID" value="PKY90387.1"/>
    <property type="molecule type" value="Genomic_DNA"/>
</dbReference>
<dbReference type="PANTHER" id="PTHR23028:SF53">
    <property type="entry name" value="ACYL_TRANSF_3 DOMAIN-CONTAINING PROTEIN"/>
    <property type="match status" value="1"/>
</dbReference>
<dbReference type="InterPro" id="IPR002656">
    <property type="entry name" value="Acyl_transf_3_dom"/>
</dbReference>
<comment type="caution">
    <text evidence="3">The sequence shown here is derived from an EMBL/GenBank/DDBJ whole genome shotgun (WGS) entry which is preliminary data.</text>
</comment>
<dbReference type="OrthoDB" id="9796461at2"/>
<feature type="transmembrane region" description="Helical" evidence="1">
    <location>
        <begin position="328"/>
        <end position="347"/>
    </location>
</feature>
<evidence type="ECO:0000313" key="4">
    <source>
        <dbReference type="Proteomes" id="UP000234384"/>
    </source>
</evidence>
<name>A0A2I1K469_9LACT</name>
<feature type="transmembrane region" description="Helical" evidence="1">
    <location>
        <begin position="172"/>
        <end position="189"/>
    </location>
</feature>
<reference evidence="3 4" key="1">
    <citation type="submission" date="2017-12" db="EMBL/GenBank/DDBJ databases">
        <title>Phylogenetic diversity of female urinary microbiome.</title>
        <authorList>
            <person name="Thomas-White K."/>
            <person name="Wolfe A.J."/>
        </authorList>
    </citation>
    <scope>NUCLEOTIDE SEQUENCE [LARGE SCALE GENOMIC DNA]</scope>
    <source>
        <strain evidence="3 4">UMB0898</strain>
    </source>
</reference>
<dbReference type="InterPro" id="IPR050879">
    <property type="entry name" value="Acyltransferase_3"/>
</dbReference>
<feature type="transmembrane region" description="Helical" evidence="1">
    <location>
        <begin position="140"/>
        <end position="160"/>
    </location>
</feature>
<evidence type="ECO:0000313" key="3">
    <source>
        <dbReference type="EMBL" id="PKY90387.1"/>
    </source>
</evidence>
<dbReference type="GO" id="GO:0000271">
    <property type="term" value="P:polysaccharide biosynthetic process"/>
    <property type="evidence" value="ECO:0007669"/>
    <property type="project" value="TreeGrafter"/>
</dbReference>
<feature type="domain" description="Acyltransferase 3" evidence="2">
    <location>
        <begin position="7"/>
        <end position="341"/>
    </location>
</feature>
<dbReference type="SUPFAM" id="SSF52266">
    <property type="entry name" value="SGNH hydrolase"/>
    <property type="match status" value="1"/>
</dbReference>
<sequence>MQRKRVLSFDGLKGLAIISVIAYHLFPSIFPGGFLLVNTFLVVGGYFFARSFEKLQSYDAPLNFSGYGQLISKTIQRLFYPLLWMIMAIVISWLFIHPVALKSVRNDLLSGLFFYNNLFQIFSDRSYFVQMTSASPFTHLWYVAIYMQSLVIASILMMGIHQFKLSIPSKGIIWIVIATMCHTLAIFIYQPGRDPSRVYYGIDTRFASFALGISTAYMVPTLLNILYRFKYKQWVYHLLALASLGGAIALVFTQNDRSDITYMLWMAVYNWISAGLIISITIGAPILSLLLSVKPLYLLGRRSYSYYLWYYPIIIFYLSQYRRLGENIHLIAVASIVTILLIGELSYRWIEQDQLNIWFGTHWDWKQDSQEIITLIEQRQWLHIKFIKFFGFIVLCLLFIRGLIASANDKSLATFDLEYRLYQQSVHVQSDDVYPAARELVKTQEFIKDIDQQYQTLLSTELVVQDPMKQLAAILKQQPEVDLSMIDNLLAEHEEAFENAEVYHPIVFNELTSSELLFATEVPVTIFGDSLAFITGPYAIDVFQNGNYFGESSLQIWDALPMLRELVQEGVVKENVVVILGTNAGLDQPAVDELMEILGPDRNVFLVNTNSRVFHIKEVNDIIKATSEKFPNAYEVDWYNYQKGNPDWYTFDEIHHSELGMEHFIVIVTRTMYQVFGVDFITNLNQ</sequence>
<dbReference type="AlphaFoldDB" id="A0A2I1K469"/>
<dbReference type="Pfam" id="PF01757">
    <property type="entry name" value="Acyl_transf_3"/>
    <property type="match status" value="1"/>
</dbReference>
<feature type="transmembrane region" description="Helical" evidence="1">
    <location>
        <begin position="78"/>
        <end position="96"/>
    </location>
</feature>
<feature type="transmembrane region" description="Helical" evidence="1">
    <location>
        <begin position="32"/>
        <end position="49"/>
    </location>
</feature>
<keyword evidence="1" id="KW-1133">Transmembrane helix</keyword>
<feature type="transmembrane region" description="Helical" evidence="1">
    <location>
        <begin position="209"/>
        <end position="227"/>
    </location>
</feature>
<feature type="transmembrane region" description="Helical" evidence="1">
    <location>
        <begin position="234"/>
        <end position="252"/>
    </location>
</feature>
<dbReference type="GO" id="GO:0016020">
    <property type="term" value="C:membrane"/>
    <property type="evidence" value="ECO:0007669"/>
    <property type="project" value="TreeGrafter"/>
</dbReference>
<dbReference type="Proteomes" id="UP000234384">
    <property type="component" value="Unassembled WGS sequence"/>
</dbReference>
<evidence type="ECO:0000256" key="1">
    <source>
        <dbReference type="SAM" id="Phobius"/>
    </source>
</evidence>
<organism evidence="3 4">
    <name type="scientific">Falseniella ignava</name>
    <dbReference type="NCBI Taxonomy" id="137730"/>
    <lineage>
        <taxon>Bacteria</taxon>
        <taxon>Bacillati</taxon>
        <taxon>Bacillota</taxon>
        <taxon>Bacilli</taxon>
        <taxon>Lactobacillales</taxon>
        <taxon>Aerococcaceae</taxon>
        <taxon>Falseniella</taxon>
    </lineage>
</organism>
<keyword evidence="1" id="KW-0472">Membrane</keyword>
<dbReference type="PANTHER" id="PTHR23028">
    <property type="entry name" value="ACETYLTRANSFERASE"/>
    <property type="match status" value="1"/>
</dbReference>
<evidence type="ECO:0000259" key="2">
    <source>
        <dbReference type="Pfam" id="PF01757"/>
    </source>
</evidence>
<dbReference type="RefSeq" id="WP_101953843.1">
    <property type="nucleotide sequence ID" value="NZ_PKHE01000003.1"/>
</dbReference>
<feature type="transmembrane region" description="Helical" evidence="1">
    <location>
        <begin position="386"/>
        <end position="404"/>
    </location>
</feature>